<proteinExistence type="predicted"/>
<evidence type="ECO:0000313" key="2">
    <source>
        <dbReference type="EMBL" id="CCE84292.1"/>
    </source>
</evidence>
<evidence type="ECO:0000313" key="1">
    <source>
        <dbReference type="EMBL" id="CCE83261.1"/>
    </source>
</evidence>
<name>G8Y9M8_PICSO</name>
<protein>
    <submittedName>
        <fullName evidence="1">Piso0_003833 protein</fullName>
    </submittedName>
</protein>
<sequence>MHKIKIPGMDKLRKNKSAHERELYGMWSSGQSFSYDKKSGEAAILAQAVANQSSIDAIQVPSRSARRRTQYNGLYCAKPNSSSALETSADAKDSIPRSAWSSNDAFEASLIREAYARPYFNAGAHVEDCEAAGSAPVDEFGLNWEGIENVDSFLDEIDRSPSEVTLCSVDNIVRVSSNEKVAEYLKCIEVSKS</sequence>
<reference evidence="1" key="1">
    <citation type="submission" date="2011-10" db="EMBL/GenBank/DDBJ databases">
        <authorList>
            <person name="Genoscope - CEA"/>
        </authorList>
    </citation>
    <scope>NUCLEOTIDE SEQUENCE</scope>
</reference>
<dbReference type="EMBL" id="FO082048">
    <property type="protein sequence ID" value="CCE84292.1"/>
    <property type="molecule type" value="Genomic_DNA"/>
</dbReference>
<reference evidence="3" key="2">
    <citation type="journal article" date="2012" name="G3 (Bethesda)">
        <title>Pichia sorbitophila, an interspecies yeast hybrid reveals early steps of genome resolution following polyploidization.</title>
        <authorList>
            <person name="Leh Louis V."/>
            <person name="Despons L."/>
            <person name="Friedrich A."/>
            <person name="Martin T."/>
            <person name="Durrens P."/>
            <person name="Casaregola S."/>
            <person name="Neuveglise C."/>
            <person name="Fairhead C."/>
            <person name="Marck C."/>
            <person name="Cruz J.A."/>
            <person name="Straub M.L."/>
            <person name="Kugler V."/>
            <person name="Sacerdot C."/>
            <person name="Uzunov Z."/>
            <person name="Thierry A."/>
            <person name="Weiss S."/>
            <person name="Bleykasten C."/>
            <person name="De Montigny J."/>
            <person name="Jacques N."/>
            <person name="Jung P."/>
            <person name="Lemaire M."/>
            <person name="Mallet S."/>
            <person name="Morel G."/>
            <person name="Richard G.F."/>
            <person name="Sarkar A."/>
            <person name="Savel G."/>
            <person name="Schacherer J."/>
            <person name="Seret M.L."/>
            <person name="Talla E."/>
            <person name="Samson G."/>
            <person name="Jubin C."/>
            <person name="Poulain J."/>
            <person name="Vacherie B."/>
            <person name="Barbe V."/>
            <person name="Pelletier E."/>
            <person name="Sherman D.J."/>
            <person name="Westhof E."/>
            <person name="Weissenbach J."/>
            <person name="Baret P.V."/>
            <person name="Wincker P."/>
            <person name="Gaillardin C."/>
            <person name="Dujon B."/>
            <person name="Souciet J.L."/>
        </authorList>
    </citation>
    <scope>NUCLEOTIDE SEQUENCE [LARGE SCALE GENOMIC DNA]</scope>
    <source>
        <strain evidence="3">ATCC MYA-4447 / BCRC 22081 / CBS 7064 / NBRC 10061 / NRRL Y-12695</strain>
    </source>
</reference>
<organism evidence="1 3">
    <name type="scientific">Pichia sorbitophila (strain ATCC MYA-4447 / BCRC 22081 / CBS 7064 / NBRC 10061 / NRRL Y-12695)</name>
    <name type="common">Hybrid yeast</name>
    <dbReference type="NCBI Taxonomy" id="559304"/>
    <lineage>
        <taxon>Eukaryota</taxon>
        <taxon>Fungi</taxon>
        <taxon>Dikarya</taxon>
        <taxon>Ascomycota</taxon>
        <taxon>Saccharomycotina</taxon>
        <taxon>Pichiomycetes</taxon>
        <taxon>Debaryomycetaceae</taxon>
        <taxon>Millerozyma</taxon>
    </lineage>
</organism>
<dbReference type="Proteomes" id="UP000005222">
    <property type="component" value="Chromosome K"/>
</dbReference>
<dbReference type="EMBL" id="FO082049">
    <property type="protein sequence ID" value="CCE83261.1"/>
    <property type="molecule type" value="Genomic_DNA"/>
</dbReference>
<accession>G8Y9M8</accession>
<dbReference type="Proteomes" id="UP000005222">
    <property type="component" value="Chromosome L"/>
</dbReference>
<dbReference type="InParanoid" id="G8Y9M8"/>
<evidence type="ECO:0000313" key="3">
    <source>
        <dbReference type="Proteomes" id="UP000005222"/>
    </source>
</evidence>
<keyword evidence="3" id="KW-1185">Reference proteome</keyword>
<dbReference type="HOGENOM" id="CLU_1409286_0_0_1"/>
<gene>
    <name evidence="1" type="primary">Piso0_003833</name>
    <name evidence="1" type="ORF">GNLVRS01_PISO0K03574g</name>
    <name evidence="2" type="ORF">GNLVRS01_PISO0L03575g</name>
</gene>
<dbReference type="AlphaFoldDB" id="G8Y9M8"/>